<dbReference type="Gene3D" id="3.40.30.10">
    <property type="entry name" value="Glutaredoxin"/>
    <property type="match status" value="1"/>
</dbReference>
<proteinExistence type="predicted"/>
<gene>
    <name evidence="2" type="ORF">RLT85_02385</name>
</gene>
<dbReference type="SUPFAM" id="SSF52833">
    <property type="entry name" value="Thioredoxin-like"/>
    <property type="match status" value="1"/>
</dbReference>
<dbReference type="InterPro" id="IPR036249">
    <property type="entry name" value="Thioredoxin-like_sf"/>
</dbReference>
<sequence>MTFAQNNLKNQSSPYLLQHANNPIHWQVWEEDSLQEAQKQDKLLIISIGYTACHWCHVMEKEVFEKQNVAHMMNDNFISIKVDREEHPDVDQIYMLALQIMTRQGGWPLNIIALPNGKPIWGATYVPEKQWLSALYQLKDIYQKDPAKMEEYAEKLEQGILSTQLIEKPENKGFKKEILKEAVNKWSQNFDWTYGGDKNAPKFMMPNQLQYLLRYGFQENNENVLNYVKFTLTKIAQGGINDAVGSGFSRYTVDDKWHIPHFEKMLYDNAQLASLYAKAYQVFKEDLFKDTAKKTLWFIEKKLGNPEGLFYASYDADSLNEKGDQEEGAYYTWTKSQLQKLLKEDFDLFSELYNIDHKGYWENGRYILFKTEDSKELLDKYNLTQEQLKQKEENCLQILHQERLKRPLPLLDHKCLTSWNALTISSFIDYYEATSNKYYLNLALKTANAIWEKLFDRKLFKNFVNGEKQILGTLEDYAFLIKAYLQIYQVTFGKTWLTKAEQLTDIAFAEFFNEEKTLFHLSSRENTYLFTRLFEVHDNVIPSSNAVMCNNLFMMGKLSNTEEYSDIVKKMLHTYADSFSSTPSNYSEWMNTYLNYTHPYYSLSFGEACHKNKSYFLERYLPNVLLSPKMPFHLTQKDFRESDENKYMFLCKELSCQKPTKENIEILHQILFK</sequence>
<organism evidence="2 3">
    <name type="scientific">Mesonia ostreae</name>
    <dbReference type="NCBI Taxonomy" id="861110"/>
    <lineage>
        <taxon>Bacteria</taxon>
        <taxon>Pseudomonadati</taxon>
        <taxon>Bacteroidota</taxon>
        <taxon>Flavobacteriia</taxon>
        <taxon>Flavobacteriales</taxon>
        <taxon>Flavobacteriaceae</taxon>
        <taxon>Mesonia</taxon>
    </lineage>
</organism>
<dbReference type="RefSeq" id="WP_311400452.1">
    <property type="nucleotide sequence ID" value="NZ_JAVRBG010000002.1"/>
</dbReference>
<dbReference type="InterPro" id="IPR008928">
    <property type="entry name" value="6-hairpin_glycosidase_sf"/>
</dbReference>
<keyword evidence="3" id="KW-1185">Reference proteome</keyword>
<dbReference type="InterPro" id="IPR004879">
    <property type="entry name" value="Ssp411-like_TRX"/>
</dbReference>
<dbReference type="PIRSF" id="PIRSF006402">
    <property type="entry name" value="UCP006402_thioredoxin"/>
    <property type="match status" value="1"/>
</dbReference>
<protein>
    <submittedName>
        <fullName evidence="2">Thioredoxin domain-containing protein</fullName>
    </submittedName>
</protein>
<reference evidence="3" key="1">
    <citation type="submission" date="2023-07" db="EMBL/GenBank/DDBJ databases">
        <title>Isolating and identifying novel microbial strains from the Mariana Trench.</title>
        <authorList>
            <person name="Fu H."/>
        </authorList>
    </citation>
    <scope>NUCLEOTIDE SEQUENCE [LARGE SCALE GENOMIC DNA]</scope>
    <source>
        <strain evidence="3">T-y2</strain>
    </source>
</reference>
<dbReference type="EMBL" id="JAVRBG010000002">
    <property type="protein sequence ID" value="MDT0293475.1"/>
    <property type="molecule type" value="Genomic_DNA"/>
</dbReference>
<evidence type="ECO:0000313" key="3">
    <source>
        <dbReference type="Proteomes" id="UP001182991"/>
    </source>
</evidence>
<dbReference type="Gene3D" id="1.50.10.20">
    <property type="match status" value="1"/>
</dbReference>
<dbReference type="PANTHER" id="PTHR42899">
    <property type="entry name" value="SPERMATOGENESIS-ASSOCIATED PROTEIN 20"/>
    <property type="match status" value="1"/>
</dbReference>
<accession>A0ABU2KFJ8</accession>
<dbReference type="Pfam" id="PF03190">
    <property type="entry name" value="Thioredox_DsbH"/>
    <property type="match status" value="1"/>
</dbReference>
<dbReference type="Proteomes" id="UP001182991">
    <property type="component" value="Unassembled WGS sequence"/>
</dbReference>
<comment type="caution">
    <text evidence="2">The sequence shown here is derived from an EMBL/GenBank/DDBJ whole genome shotgun (WGS) entry which is preliminary data.</text>
</comment>
<evidence type="ECO:0000313" key="2">
    <source>
        <dbReference type="EMBL" id="MDT0293475.1"/>
    </source>
</evidence>
<evidence type="ECO:0000259" key="1">
    <source>
        <dbReference type="Pfam" id="PF03190"/>
    </source>
</evidence>
<feature type="domain" description="Spermatogenesis-associated protein 20-like TRX" evidence="1">
    <location>
        <begin position="5"/>
        <end position="158"/>
    </location>
</feature>
<name>A0ABU2KFJ8_9FLAO</name>
<dbReference type="SUPFAM" id="SSF48208">
    <property type="entry name" value="Six-hairpin glycosidases"/>
    <property type="match status" value="1"/>
</dbReference>
<dbReference type="InterPro" id="IPR024705">
    <property type="entry name" value="Ssp411"/>
</dbReference>
<dbReference type="PANTHER" id="PTHR42899:SF1">
    <property type="entry name" value="SPERMATOGENESIS-ASSOCIATED PROTEIN 20"/>
    <property type="match status" value="1"/>
</dbReference>